<dbReference type="InterPro" id="IPR011009">
    <property type="entry name" value="Kinase-like_dom_sf"/>
</dbReference>
<evidence type="ECO:0000256" key="1">
    <source>
        <dbReference type="ARBA" id="ARBA00012513"/>
    </source>
</evidence>
<feature type="binding site" evidence="6">
    <location>
        <position position="43"/>
    </location>
    <ligand>
        <name>ATP</name>
        <dbReference type="ChEBI" id="CHEBI:30616"/>
    </ligand>
</feature>
<dbReference type="InterPro" id="IPR011659">
    <property type="entry name" value="WD40"/>
</dbReference>
<reference evidence="10 11" key="1">
    <citation type="submission" date="2015-07" db="EMBL/GenBank/DDBJ databases">
        <title>Genome sequence of Levilinea saccharolytica DSM 16555.</title>
        <authorList>
            <person name="Hemp J."/>
            <person name="Ward L.M."/>
            <person name="Pace L.A."/>
            <person name="Fischer W.W."/>
        </authorList>
    </citation>
    <scope>NUCLEOTIDE SEQUENCE [LARGE SCALE GENOMIC DNA]</scope>
    <source>
        <strain evidence="10 11">KIBI-1</strain>
    </source>
</reference>
<evidence type="ECO:0000256" key="6">
    <source>
        <dbReference type="PROSITE-ProRule" id="PRU10141"/>
    </source>
</evidence>
<proteinExistence type="predicted"/>
<dbReference type="CDD" id="cd14014">
    <property type="entry name" value="STKc_PknB_like"/>
    <property type="match status" value="1"/>
</dbReference>
<evidence type="ECO:0000256" key="7">
    <source>
        <dbReference type="SAM" id="MobiDB-lite"/>
    </source>
</evidence>
<feature type="transmembrane region" description="Helical" evidence="8">
    <location>
        <begin position="292"/>
        <end position="316"/>
    </location>
</feature>
<keyword evidence="8" id="KW-0472">Membrane</keyword>
<sequence length="664" mass="71864">MPSYQPNDILLDKYRIERLLGQGAFGEVYLATHIKLNGQRAVKVLRADAPGFSAPQRLQDARERFELEARLYELFHGSDLVQVFDFEEDHGILLLSMEYMPGGSLAARIEAADREGTPIPVDEVVRIGGQIAEALAALHQRDVIHRDLHPGNILFDRDGRARLADLGLAQVPGVFSERYGVSSALLSIHPGHPNFRSPEHNLGSQALKPPSDIYMLGACLFLALTGRDYHNQRPGTRVRSLRPDAPVWLDDLLTVMLAEDPRQRPWDGVEVAKKLRRDPSPLPRSAGKKPSAWWLALGAAAVVLLFALIAVPILWLTSNRQTQKLQTTQTALALQAVQAGPTDQQSAALLPAPAARAAAPEIPVEPTDLSVQQSSLSNDGKTPTAFKTQEKSSSAGEAAHPVGWEQGKLVFTARLDAGAALTLLDLASKQSTVLQTGKSENYLLGPALSPDGTRIAYYSLPNILYQSPLSPQFSPVQTDQCKSPSWASDSSSIVCSASGNRLKWAGGDSISSIYGLIPALSPNGKDLVYAVFEDQATKIYRSSVNGDAPLLLAGSSSENYAPAISPDGKWIAYQSNEGSANSEIWLMNINGAEKQRLTESGSGNWSRGPAWSPDGQWLAYVSSQAGSLGADFGEVFIRSVDTGESHQVTHTNGKVYDWRVSWGP</sequence>
<keyword evidence="2" id="KW-0808">Transferase</keyword>
<dbReference type="Gene3D" id="2.120.10.30">
    <property type="entry name" value="TolB, C-terminal domain"/>
    <property type="match status" value="2"/>
</dbReference>
<comment type="caution">
    <text evidence="10">The sequence shown here is derived from an EMBL/GenBank/DDBJ whole genome shotgun (WGS) entry which is preliminary data.</text>
</comment>
<keyword evidence="4" id="KW-0418">Kinase</keyword>
<dbReference type="GO" id="GO:0004674">
    <property type="term" value="F:protein serine/threonine kinase activity"/>
    <property type="evidence" value="ECO:0007669"/>
    <property type="project" value="UniProtKB-EC"/>
</dbReference>
<dbReference type="STRING" id="229921.ADN01_08075"/>
<keyword evidence="3 6" id="KW-0547">Nucleotide-binding</keyword>
<dbReference type="InterPro" id="IPR017441">
    <property type="entry name" value="Protein_kinase_ATP_BS"/>
</dbReference>
<keyword evidence="11" id="KW-1185">Reference proteome</keyword>
<dbReference type="PROSITE" id="PS00107">
    <property type="entry name" value="PROTEIN_KINASE_ATP"/>
    <property type="match status" value="1"/>
</dbReference>
<feature type="compositionally biased region" description="Polar residues" evidence="7">
    <location>
        <begin position="369"/>
        <end position="395"/>
    </location>
</feature>
<dbReference type="SUPFAM" id="SSF56112">
    <property type="entry name" value="Protein kinase-like (PK-like)"/>
    <property type="match status" value="1"/>
</dbReference>
<dbReference type="AlphaFoldDB" id="A0A0N8GQF3"/>
<feature type="region of interest" description="Disordered" evidence="7">
    <location>
        <begin position="366"/>
        <end position="399"/>
    </location>
</feature>
<evidence type="ECO:0000313" key="11">
    <source>
        <dbReference type="Proteomes" id="UP000050501"/>
    </source>
</evidence>
<dbReference type="InterPro" id="IPR011042">
    <property type="entry name" value="6-blade_b-propeller_TolB-like"/>
</dbReference>
<feature type="domain" description="Protein kinase" evidence="9">
    <location>
        <begin position="14"/>
        <end position="283"/>
    </location>
</feature>
<evidence type="ECO:0000256" key="2">
    <source>
        <dbReference type="ARBA" id="ARBA00022679"/>
    </source>
</evidence>
<keyword evidence="8" id="KW-1133">Transmembrane helix</keyword>
<dbReference type="GO" id="GO:0005524">
    <property type="term" value="F:ATP binding"/>
    <property type="evidence" value="ECO:0007669"/>
    <property type="project" value="UniProtKB-UniRule"/>
</dbReference>
<name>A0A0N8GQF3_9CHLR</name>
<dbReference type="SUPFAM" id="SSF82171">
    <property type="entry name" value="DPP6 N-terminal domain-like"/>
    <property type="match status" value="1"/>
</dbReference>
<dbReference type="Pfam" id="PF00069">
    <property type="entry name" value="Pkinase"/>
    <property type="match status" value="1"/>
</dbReference>
<gene>
    <name evidence="10" type="ORF">ADN01_08075</name>
</gene>
<dbReference type="Gene3D" id="1.10.510.10">
    <property type="entry name" value="Transferase(Phosphotransferase) domain 1"/>
    <property type="match status" value="1"/>
</dbReference>
<dbReference type="Pfam" id="PF07676">
    <property type="entry name" value="PD40"/>
    <property type="match status" value="3"/>
</dbReference>
<dbReference type="RefSeq" id="WP_062418896.1">
    <property type="nucleotide sequence ID" value="NZ_DF967974.1"/>
</dbReference>
<keyword evidence="8" id="KW-0812">Transmembrane</keyword>
<evidence type="ECO:0000313" key="10">
    <source>
        <dbReference type="EMBL" id="KPL83538.1"/>
    </source>
</evidence>
<dbReference type="PROSITE" id="PS50011">
    <property type="entry name" value="PROTEIN_KINASE_DOM"/>
    <property type="match status" value="1"/>
</dbReference>
<evidence type="ECO:0000256" key="8">
    <source>
        <dbReference type="SAM" id="Phobius"/>
    </source>
</evidence>
<evidence type="ECO:0000256" key="3">
    <source>
        <dbReference type="ARBA" id="ARBA00022741"/>
    </source>
</evidence>
<dbReference type="EC" id="2.7.11.1" evidence="1"/>
<organism evidence="10 11">
    <name type="scientific">Levilinea saccharolytica</name>
    <dbReference type="NCBI Taxonomy" id="229921"/>
    <lineage>
        <taxon>Bacteria</taxon>
        <taxon>Bacillati</taxon>
        <taxon>Chloroflexota</taxon>
        <taxon>Anaerolineae</taxon>
        <taxon>Anaerolineales</taxon>
        <taxon>Anaerolineaceae</taxon>
        <taxon>Levilinea</taxon>
    </lineage>
</organism>
<dbReference type="InterPro" id="IPR000719">
    <property type="entry name" value="Prot_kinase_dom"/>
</dbReference>
<dbReference type="Proteomes" id="UP000050501">
    <property type="component" value="Unassembled WGS sequence"/>
</dbReference>
<keyword evidence="5 6" id="KW-0067">ATP-binding</keyword>
<dbReference type="PANTHER" id="PTHR43289:SF6">
    <property type="entry name" value="SERINE_THREONINE-PROTEIN KINASE NEKL-3"/>
    <property type="match status" value="1"/>
</dbReference>
<evidence type="ECO:0000256" key="5">
    <source>
        <dbReference type="ARBA" id="ARBA00022840"/>
    </source>
</evidence>
<accession>A0A0N8GQF3</accession>
<evidence type="ECO:0000259" key="9">
    <source>
        <dbReference type="PROSITE" id="PS50011"/>
    </source>
</evidence>
<evidence type="ECO:0000256" key="4">
    <source>
        <dbReference type="ARBA" id="ARBA00022777"/>
    </source>
</evidence>
<dbReference type="EMBL" id="LGCM01000030">
    <property type="protein sequence ID" value="KPL83538.1"/>
    <property type="molecule type" value="Genomic_DNA"/>
</dbReference>
<protein>
    <recommendedName>
        <fullName evidence="1">non-specific serine/threonine protein kinase</fullName>
        <ecNumber evidence="1">2.7.11.1</ecNumber>
    </recommendedName>
</protein>
<dbReference type="PANTHER" id="PTHR43289">
    <property type="entry name" value="MITOGEN-ACTIVATED PROTEIN KINASE KINASE KINASE 20-RELATED"/>
    <property type="match status" value="1"/>
</dbReference>